<dbReference type="STRING" id="537013.CLOSTMETH_03531"/>
<proteinExistence type="predicted"/>
<reference evidence="1 2" key="1">
    <citation type="submission" date="2009-01" db="EMBL/GenBank/DDBJ databases">
        <authorList>
            <person name="Fulton L."/>
            <person name="Clifton S."/>
            <person name="Fulton B."/>
            <person name="Xu J."/>
            <person name="Minx P."/>
            <person name="Pepin K.H."/>
            <person name="Johnson M."/>
            <person name="Bhonagiri V."/>
            <person name="Nash W.E."/>
            <person name="Mardis E.R."/>
            <person name="Wilson R.K."/>
        </authorList>
    </citation>
    <scope>NUCLEOTIDE SEQUENCE [LARGE SCALE GENOMIC DNA]</scope>
    <source>
        <strain evidence="1 2">DSM 5476</strain>
    </source>
</reference>
<dbReference type="HOGENOM" id="CLU_3078448_0_0_9"/>
<dbReference type="Proteomes" id="UP000003340">
    <property type="component" value="Unassembled WGS sequence"/>
</dbReference>
<dbReference type="EMBL" id="ACEC01000124">
    <property type="protein sequence ID" value="EEG28844.1"/>
    <property type="molecule type" value="Genomic_DNA"/>
</dbReference>
<evidence type="ECO:0000313" key="1">
    <source>
        <dbReference type="EMBL" id="EEG28844.1"/>
    </source>
</evidence>
<evidence type="ECO:0000313" key="2">
    <source>
        <dbReference type="Proteomes" id="UP000003340"/>
    </source>
</evidence>
<comment type="caution">
    <text evidence="1">The sequence shown here is derived from an EMBL/GenBank/DDBJ whole genome shotgun (WGS) entry which is preliminary data.</text>
</comment>
<protein>
    <submittedName>
        <fullName evidence="1">Uncharacterized protein</fullName>
    </submittedName>
</protein>
<accession>C0EI36</accession>
<dbReference type="AlphaFoldDB" id="C0EI36"/>
<keyword evidence="2" id="KW-1185">Reference proteome</keyword>
<gene>
    <name evidence="1" type="ORF">CLOSTMETH_03531</name>
</gene>
<sequence length="52" mass="6093">MEILRIHRSSASVFFPPFSHCTYSAVSPSRRVKDFLKTFYYTMESRVIFGAK</sequence>
<organism evidence="1 2">
    <name type="scientific">[Clostridium] methylpentosum DSM 5476</name>
    <dbReference type="NCBI Taxonomy" id="537013"/>
    <lineage>
        <taxon>Bacteria</taxon>
        <taxon>Bacillati</taxon>
        <taxon>Bacillota</taxon>
        <taxon>Clostridia</taxon>
        <taxon>Eubacteriales</taxon>
        <taxon>Oscillospiraceae</taxon>
        <taxon>Oscillospiraceae incertae sedis</taxon>
    </lineage>
</organism>
<reference evidence="1 2" key="2">
    <citation type="submission" date="2009-02" db="EMBL/GenBank/DDBJ databases">
        <title>Draft genome sequence of Clostridium methylpentosum (DSM 5476).</title>
        <authorList>
            <person name="Sudarsanam P."/>
            <person name="Ley R."/>
            <person name="Guruge J."/>
            <person name="Turnbaugh P.J."/>
            <person name="Mahowald M."/>
            <person name="Liep D."/>
            <person name="Gordon J."/>
        </authorList>
    </citation>
    <scope>NUCLEOTIDE SEQUENCE [LARGE SCALE GENOMIC DNA]</scope>
    <source>
        <strain evidence="1 2">DSM 5476</strain>
    </source>
</reference>
<name>C0EI36_9FIRM</name>